<dbReference type="InterPro" id="IPR013656">
    <property type="entry name" value="PAS_4"/>
</dbReference>
<dbReference type="Pfam" id="PF13426">
    <property type="entry name" value="PAS_9"/>
    <property type="match status" value="1"/>
</dbReference>
<dbReference type="GO" id="GO:0000155">
    <property type="term" value="F:phosphorelay sensor kinase activity"/>
    <property type="evidence" value="ECO:0007669"/>
    <property type="project" value="InterPro"/>
</dbReference>
<dbReference type="InterPro" id="IPR001610">
    <property type="entry name" value="PAC"/>
</dbReference>
<dbReference type="GO" id="GO:0046983">
    <property type="term" value="F:protein dimerization activity"/>
    <property type="evidence" value="ECO:0007669"/>
    <property type="project" value="InterPro"/>
</dbReference>
<evidence type="ECO:0000259" key="5">
    <source>
        <dbReference type="PROSITE" id="PS50112"/>
    </source>
</evidence>
<feature type="domain" description="PAC" evidence="6">
    <location>
        <begin position="266"/>
        <end position="320"/>
    </location>
</feature>
<dbReference type="Proteomes" id="UP000450012">
    <property type="component" value="Unassembled WGS sequence"/>
</dbReference>
<evidence type="ECO:0000256" key="3">
    <source>
        <dbReference type="ARBA" id="ARBA00023012"/>
    </source>
</evidence>
<dbReference type="InterPro" id="IPR000700">
    <property type="entry name" value="PAS-assoc_C"/>
</dbReference>
<dbReference type="NCBIfam" id="TIGR00229">
    <property type="entry name" value="sensory_box"/>
    <property type="match status" value="1"/>
</dbReference>
<evidence type="ECO:0000256" key="4">
    <source>
        <dbReference type="SAM" id="MobiDB-lite"/>
    </source>
</evidence>
<dbReference type="Pfam" id="PF08448">
    <property type="entry name" value="PAS_4"/>
    <property type="match status" value="1"/>
</dbReference>
<sequence>MTKPSRPELDPGQLREIAERTAASRSEQPPADAGSDQLKHWHELQVSQIELDMQHQALAELQSERDEADIMRGRYAELYDQAPAGYVSLNGDGVIIRANLAAGELLQCARDALIGKRLEQFLAPQAQAGLRRFLANLFESGARAVMEASLFDPAAPDGASAQRRARIEANLDGEAHKCRMILTDLSTADVRDAARLRAMWVLDNINEGVLVCDVEQNIVSVNHAFTAITGYAVEEALGRNPRFLGRQSAHPPGYHAAAMQQLRTEGRWQGDVFNRRRDGTPYVAHMSLTVIRDDGGAISYFIGVFSDVTAQREADAALRRWSEELDARVAERTAELYESREQLRKLAVHLEVVKEEERKRIARDVHDELGQNLLALRIDMSILSARTSARNGLLHRRVGAALENVDATIRSVRGIMNELRPPVLDLGLQAALEWQAAEFRKRSGLVCALALPGEEALSGVTPDMATVLFRAVQEALSNVRRHAAATRVEIVLAVDGGRLALSVADNGVGMASSRDERGGGDDSFGLIGMRQRVAAQGGRLDVASPASGGCRLTLSFDL</sequence>
<dbReference type="InterPro" id="IPR050482">
    <property type="entry name" value="Sensor_HK_TwoCompSys"/>
</dbReference>
<dbReference type="AlphaFoldDB" id="A0A7X4GPX4"/>
<dbReference type="SMART" id="SM00091">
    <property type="entry name" value="PAS"/>
    <property type="match status" value="2"/>
</dbReference>
<dbReference type="GO" id="GO:0016020">
    <property type="term" value="C:membrane"/>
    <property type="evidence" value="ECO:0007669"/>
    <property type="project" value="InterPro"/>
</dbReference>
<dbReference type="InterPro" id="IPR036890">
    <property type="entry name" value="HATPase_C_sf"/>
</dbReference>
<keyword evidence="8" id="KW-1185">Reference proteome</keyword>
<dbReference type="InterPro" id="IPR035965">
    <property type="entry name" value="PAS-like_dom_sf"/>
</dbReference>
<name>A0A7X4GPX4_9BURK</name>
<evidence type="ECO:0000256" key="2">
    <source>
        <dbReference type="ARBA" id="ARBA00022777"/>
    </source>
</evidence>
<protein>
    <submittedName>
        <fullName evidence="7">PAS domain-containing protein</fullName>
    </submittedName>
</protein>
<dbReference type="Pfam" id="PF02518">
    <property type="entry name" value="HATPase_c"/>
    <property type="match status" value="1"/>
</dbReference>
<keyword evidence="2" id="KW-0418">Kinase</keyword>
<dbReference type="SUPFAM" id="SSF55785">
    <property type="entry name" value="PYP-like sensor domain (PAS domain)"/>
    <property type="match status" value="2"/>
</dbReference>
<feature type="domain" description="PAS" evidence="5">
    <location>
        <begin position="71"/>
        <end position="141"/>
    </location>
</feature>
<dbReference type="SMART" id="SM00086">
    <property type="entry name" value="PAC"/>
    <property type="match status" value="1"/>
</dbReference>
<feature type="region of interest" description="Disordered" evidence="4">
    <location>
        <begin position="1"/>
        <end position="37"/>
    </location>
</feature>
<dbReference type="SUPFAM" id="SSF55874">
    <property type="entry name" value="ATPase domain of HSP90 chaperone/DNA topoisomerase II/histidine kinase"/>
    <property type="match status" value="1"/>
</dbReference>
<dbReference type="SMART" id="SM00387">
    <property type="entry name" value="HATPase_c"/>
    <property type="match status" value="1"/>
</dbReference>
<accession>A0A7X4GPX4</accession>
<dbReference type="Gene3D" id="3.30.565.10">
    <property type="entry name" value="Histidine kinase-like ATPase, C-terminal domain"/>
    <property type="match status" value="1"/>
</dbReference>
<dbReference type="EMBL" id="WWCK01000002">
    <property type="protein sequence ID" value="MYM66512.1"/>
    <property type="molecule type" value="Genomic_DNA"/>
</dbReference>
<dbReference type="Gene3D" id="1.20.5.1930">
    <property type="match status" value="1"/>
</dbReference>
<dbReference type="CDD" id="cd16917">
    <property type="entry name" value="HATPase_UhpB-NarQ-NarX-like"/>
    <property type="match status" value="1"/>
</dbReference>
<keyword evidence="3" id="KW-0902">Two-component regulatory system</keyword>
<proteinExistence type="predicted"/>
<dbReference type="RefSeq" id="WP_161013082.1">
    <property type="nucleotide sequence ID" value="NZ_WWCK01000002.1"/>
</dbReference>
<dbReference type="Pfam" id="PF07730">
    <property type="entry name" value="HisKA_3"/>
    <property type="match status" value="1"/>
</dbReference>
<evidence type="ECO:0000259" key="6">
    <source>
        <dbReference type="PROSITE" id="PS50113"/>
    </source>
</evidence>
<evidence type="ECO:0000256" key="1">
    <source>
        <dbReference type="ARBA" id="ARBA00022679"/>
    </source>
</evidence>
<dbReference type="PANTHER" id="PTHR24421">
    <property type="entry name" value="NITRATE/NITRITE SENSOR PROTEIN NARX-RELATED"/>
    <property type="match status" value="1"/>
</dbReference>
<dbReference type="Gene3D" id="3.30.450.20">
    <property type="entry name" value="PAS domain"/>
    <property type="match status" value="2"/>
</dbReference>
<organism evidence="7 8">
    <name type="scientific">Duganella rivi</name>
    <dbReference type="NCBI Taxonomy" id="2666083"/>
    <lineage>
        <taxon>Bacteria</taxon>
        <taxon>Pseudomonadati</taxon>
        <taxon>Pseudomonadota</taxon>
        <taxon>Betaproteobacteria</taxon>
        <taxon>Burkholderiales</taxon>
        <taxon>Oxalobacteraceae</taxon>
        <taxon>Telluria group</taxon>
        <taxon>Duganella</taxon>
    </lineage>
</organism>
<dbReference type="InterPro" id="IPR003594">
    <property type="entry name" value="HATPase_dom"/>
</dbReference>
<dbReference type="InterPro" id="IPR000014">
    <property type="entry name" value="PAS"/>
</dbReference>
<feature type="domain" description="PAS" evidence="5">
    <location>
        <begin position="201"/>
        <end position="240"/>
    </location>
</feature>
<dbReference type="PANTHER" id="PTHR24421:SF58">
    <property type="entry name" value="SIGNAL TRANSDUCTION HISTIDINE-PROTEIN KINASE_PHOSPHATASE UHPB"/>
    <property type="match status" value="1"/>
</dbReference>
<comment type="caution">
    <text evidence="7">The sequence shown here is derived from an EMBL/GenBank/DDBJ whole genome shotgun (WGS) entry which is preliminary data.</text>
</comment>
<evidence type="ECO:0000313" key="7">
    <source>
        <dbReference type="EMBL" id="MYM66512.1"/>
    </source>
</evidence>
<dbReference type="PROSITE" id="PS50112">
    <property type="entry name" value="PAS"/>
    <property type="match status" value="2"/>
</dbReference>
<dbReference type="CDD" id="cd00130">
    <property type="entry name" value="PAS"/>
    <property type="match status" value="1"/>
</dbReference>
<dbReference type="PROSITE" id="PS50113">
    <property type="entry name" value="PAC"/>
    <property type="match status" value="1"/>
</dbReference>
<keyword evidence="1" id="KW-0808">Transferase</keyword>
<dbReference type="InterPro" id="IPR011712">
    <property type="entry name" value="Sig_transdc_His_kin_sub3_dim/P"/>
</dbReference>
<gene>
    <name evidence="7" type="ORF">GTP45_06630</name>
</gene>
<reference evidence="7 8" key="1">
    <citation type="submission" date="2019-12" db="EMBL/GenBank/DDBJ databases">
        <title>Novel species isolated from a subtropical stream in China.</title>
        <authorList>
            <person name="Lu H."/>
        </authorList>
    </citation>
    <scope>NUCLEOTIDE SEQUENCE [LARGE SCALE GENOMIC DNA]</scope>
    <source>
        <strain evidence="7 8">FT55W</strain>
    </source>
</reference>
<evidence type="ECO:0000313" key="8">
    <source>
        <dbReference type="Proteomes" id="UP000450012"/>
    </source>
</evidence>